<sequence length="95" mass="11181">MQTIPDYPVKRNVYYCVYNGKNNSFHSIVTDDYEYALSIDSKPQLATLQQLKVYANVGEVFYGLLNTYDGTVEWKEYTYTDKFGEEETFEDYILI</sequence>
<organism evidence="1 2">
    <name type="scientific">Brevibacillus laterosporus</name>
    <name type="common">Bacillus laterosporus</name>
    <dbReference type="NCBI Taxonomy" id="1465"/>
    <lineage>
        <taxon>Bacteria</taxon>
        <taxon>Bacillati</taxon>
        <taxon>Bacillota</taxon>
        <taxon>Bacilli</taxon>
        <taxon>Bacillales</taxon>
        <taxon>Paenibacillaceae</taxon>
        <taxon>Brevibacillus</taxon>
    </lineage>
</organism>
<dbReference type="RefSeq" id="WP_104030393.1">
    <property type="nucleotide sequence ID" value="NZ_PRKQ01000001.1"/>
</dbReference>
<comment type="caution">
    <text evidence="1">The sequence shown here is derived from an EMBL/GenBank/DDBJ whole genome shotgun (WGS) entry which is preliminary data.</text>
</comment>
<dbReference type="AlphaFoldDB" id="A0AAP8U733"/>
<protein>
    <submittedName>
        <fullName evidence="1">Uncharacterized protein</fullName>
    </submittedName>
</protein>
<evidence type="ECO:0000313" key="2">
    <source>
        <dbReference type="Proteomes" id="UP000239759"/>
    </source>
</evidence>
<name>A0AAP8U733_BRELA</name>
<accession>A0AAP8U733</accession>
<dbReference type="EMBL" id="PRKQ01000001">
    <property type="protein sequence ID" value="PPB12992.1"/>
    <property type="molecule type" value="Genomic_DNA"/>
</dbReference>
<dbReference type="Proteomes" id="UP000239759">
    <property type="component" value="Unassembled WGS sequence"/>
</dbReference>
<proteinExistence type="predicted"/>
<gene>
    <name evidence="1" type="ORF">C4A77_00985</name>
</gene>
<reference evidence="1 2" key="1">
    <citation type="submission" date="2018-02" db="EMBL/GenBank/DDBJ databases">
        <title>Comparative analysis of genomes of three Brevibacillus laterosporus strains producers of potent antimicrobials isolated from silage.</title>
        <authorList>
            <person name="Kojic M."/>
            <person name="Miljkovic M."/>
            <person name="Studholme D."/>
            <person name="Filipic B."/>
        </authorList>
    </citation>
    <scope>NUCLEOTIDE SEQUENCE [LARGE SCALE GENOMIC DNA]</scope>
    <source>
        <strain evidence="1 2">BGSP11</strain>
    </source>
</reference>
<evidence type="ECO:0000313" key="1">
    <source>
        <dbReference type="EMBL" id="PPB12992.1"/>
    </source>
</evidence>